<gene>
    <name evidence="2" type="ORF">DRF60_09715</name>
</gene>
<dbReference type="EMBL" id="QNUH01000007">
    <property type="protein sequence ID" value="REC77939.1"/>
    <property type="molecule type" value="Genomic_DNA"/>
</dbReference>
<evidence type="ECO:0000313" key="3">
    <source>
        <dbReference type="Proteomes" id="UP000257030"/>
    </source>
</evidence>
<dbReference type="AlphaFoldDB" id="A0A3D9DIY7"/>
<reference evidence="2 3" key="1">
    <citation type="journal article" date="2010" name="Syst. Appl. Microbiol.">
        <title>Four new species of Chryseobacterium from the rhizosphere of coastal sand dune plants, Chryseobacterium elymi sp. nov., Chryseobacterium hagamense sp. nov., Chryseobacterium lathyri sp. nov. and Chryseobacterium rhizosphaerae sp. nov.</title>
        <authorList>
            <person name="Cho S.H."/>
            <person name="Lee K.S."/>
            <person name="Shin D.S."/>
            <person name="Han J.H."/>
            <person name="Park K.S."/>
            <person name="Lee C.H."/>
            <person name="Park K.H."/>
            <person name="Kim S.B."/>
        </authorList>
    </citation>
    <scope>NUCLEOTIDE SEQUENCE [LARGE SCALE GENOMIC DNA]</scope>
    <source>
        <strain evidence="2 3">KCTC 22547</strain>
    </source>
</reference>
<proteinExistence type="predicted"/>
<evidence type="ECO:0000313" key="2">
    <source>
        <dbReference type="EMBL" id="REC77939.1"/>
    </source>
</evidence>
<evidence type="ECO:0000256" key="1">
    <source>
        <dbReference type="SAM" id="MobiDB-lite"/>
    </source>
</evidence>
<comment type="caution">
    <text evidence="2">The sequence shown here is derived from an EMBL/GenBank/DDBJ whole genome shotgun (WGS) entry which is preliminary data.</text>
</comment>
<dbReference type="RefSeq" id="WP_116011908.1">
    <property type="nucleotide sequence ID" value="NZ_QNUH01000007.1"/>
</dbReference>
<sequence>MKKTIKNLEAKSLGGFKKTFGKKIFGGGCPTWTIKDIVIKPNSLSSGDDDVTKDGDNDGPC</sequence>
<protein>
    <submittedName>
        <fullName evidence="2">Uncharacterized protein</fullName>
    </submittedName>
</protein>
<organism evidence="2 3">
    <name type="scientific">Chryseobacterium elymi</name>
    <dbReference type="NCBI Taxonomy" id="395936"/>
    <lineage>
        <taxon>Bacteria</taxon>
        <taxon>Pseudomonadati</taxon>
        <taxon>Bacteroidota</taxon>
        <taxon>Flavobacteriia</taxon>
        <taxon>Flavobacteriales</taxon>
        <taxon>Weeksellaceae</taxon>
        <taxon>Chryseobacterium group</taxon>
        <taxon>Chryseobacterium</taxon>
    </lineage>
</organism>
<accession>A0A3D9DIY7</accession>
<dbReference type="Proteomes" id="UP000257030">
    <property type="component" value="Unassembled WGS sequence"/>
</dbReference>
<keyword evidence="3" id="KW-1185">Reference proteome</keyword>
<feature type="region of interest" description="Disordered" evidence="1">
    <location>
        <begin position="41"/>
        <end position="61"/>
    </location>
</feature>
<feature type="compositionally biased region" description="Basic and acidic residues" evidence="1">
    <location>
        <begin position="50"/>
        <end position="61"/>
    </location>
</feature>
<name>A0A3D9DIY7_9FLAO</name>